<comment type="caution">
    <text evidence="2">The sequence shown here is derived from an EMBL/GenBank/DDBJ whole genome shotgun (WGS) entry which is preliminary data.</text>
</comment>
<keyword evidence="1" id="KW-0472">Membrane</keyword>
<keyword evidence="1" id="KW-0812">Transmembrane</keyword>
<gene>
    <name evidence="2" type="ORF">HMPREF0446_00988</name>
</gene>
<dbReference type="EMBL" id="ACRF02000016">
    <property type="protein sequence ID" value="EEW93000.1"/>
    <property type="molecule type" value="Genomic_DNA"/>
</dbReference>
<organism evidence="2 3">
    <name type="scientific">Granulicatella elegans ATCC 700633</name>
    <dbReference type="NCBI Taxonomy" id="626369"/>
    <lineage>
        <taxon>Bacteria</taxon>
        <taxon>Bacillati</taxon>
        <taxon>Bacillota</taxon>
        <taxon>Bacilli</taxon>
        <taxon>Lactobacillales</taxon>
        <taxon>Carnobacteriaceae</taxon>
        <taxon>Granulicatella</taxon>
    </lineage>
</organism>
<dbReference type="STRING" id="626369.HMPREF0446_00988"/>
<name>D0BLY5_9LACT</name>
<reference evidence="2" key="1">
    <citation type="submission" date="2009-09" db="EMBL/GenBank/DDBJ databases">
        <authorList>
            <consortium name="The Broad Institute Genome Sequencing Platform"/>
            <person name="Ward D."/>
            <person name="Feldgarden M."/>
            <person name="Earl A."/>
            <person name="Young S.K."/>
            <person name="Zeng Q."/>
            <person name="Koehrsen M."/>
            <person name="Alvarado L."/>
            <person name="Berlin A."/>
            <person name="Bochicchio J."/>
            <person name="Borenstein D."/>
            <person name="Chapman S.B."/>
            <person name="Chen Z."/>
            <person name="Engels R."/>
            <person name="Freedman E."/>
            <person name="Gellesch M."/>
            <person name="Goldberg J."/>
            <person name="Griggs A."/>
            <person name="Gujja S."/>
            <person name="Heilman E."/>
            <person name="Heiman D."/>
            <person name="Hepburn T."/>
            <person name="Howarth C."/>
            <person name="Jen D."/>
            <person name="Larson L."/>
            <person name="Lewis B."/>
            <person name="Mehta T."/>
            <person name="Park D."/>
            <person name="Pearson M."/>
            <person name="Roberts A."/>
            <person name="Saif S."/>
            <person name="Shea T."/>
            <person name="Shenoy N."/>
            <person name="Sisk P."/>
            <person name="Stolte C."/>
            <person name="Sykes S."/>
            <person name="Thomson T."/>
            <person name="Walk T."/>
            <person name="White J."/>
            <person name="Yandava C."/>
            <person name="Sibley C.D."/>
            <person name="Field T.R."/>
            <person name="Grinwis M."/>
            <person name="Eshaghurshan C.S."/>
            <person name="Surette M.G."/>
            <person name="Haas B."/>
            <person name="Nusbaum C."/>
            <person name="Birren B."/>
        </authorList>
    </citation>
    <scope>NUCLEOTIDE SEQUENCE [LARGE SCALE GENOMIC DNA]</scope>
    <source>
        <strain evidence="2">ATCC 700633</strain>
    </source>
</reference>
<protein>
    <submittedName>
        <fullName evidence="2">Uncharacterized protein</fullName>
    </submittedName>
</protein>
<evidence type="ECO:0000313" key="3">
    <source>
        <dbReference type="Proteomes" id="UP000002939"/>
    </source>
</evidence>
<dbReference type="Proteomes" id="UP000002939">
    <property type="component" value="Unassembled WGS sequence"/>
</dbReference>
<sequence>MRKNENNKEKQINITGRTIWAAVLIINVILILIKLFNLYYFKHSFGEEFNFTYLMSIFPTFFLFFVTANIEKEKSESKKW</sequence>
<accession>D0BLY5</accession>
<dbReference type="AlphaFoldDB" id="D0BLY5"/>
<reference evidence="2" key="2">
    <citation type="submission" date="2011-10" db="EMBL/GenBank/DDBJ databases">
        <title>The Genome Sequence of Granulicatella elegans ATCC 700633.</title>
        <authorList>
            <consortium name="The Broad Institute Genome Sequencing Platform"/>
            <consortium name="The Broad Institute Genome Sequencing Center for Infectious Disease"/>
            <person name="Earl A."/>
            <person name="Ward D."/>
            <person name="Feldgarden M."/>
            <person name="Gevers D."/>
            <person name="Sibley C.D."/>
            <person name="Field T.R."/>
            <person name="Grinwis M."/>
            <person name="Eshaghurshan C.S."/>
            <person name="Surette M.G."/>
            <person name="Young S.K."/>
            <person name="Zeng Q."/>
            <person name="Gargeya S."/>
            <person name="Fitzgerald M."/>
            <person name="Haas B."/>
            <person name="Abouelleil A."/>
            <person name="Alvarado L."/>
            <person name="Arachchi H.M."/>
            <person name="Berlin A."/>
            <person name="Brown A."/>
            <person name="Chapman S.B."/>
            <person name="Chen Z."/>
            <person name="Dunbar C."/>
            <person name="Freedman E."/>
            <person name="Gearin G."/>
            <person name="Goldberg J."/>
            <person name="Griggs A."/>
            <person name="Gujja S."/>
            <person name="Heiman D."/>
            <person name="Howarth C."/>
            <person name="Larson L."/>
            <person name="Lui A."/>
            <person name="MacDonald P.J.P."/>
            <person name="Montmayeur A."/>
            <person name="Murphy C."/>
            <person name="Neiman D."/>
            <person name="Pearson M."/>
            <person name="Priest M."/>
            <person name="Roberts A."/>
            <person name="Saif S."/>
            <person name="Shea T."/>
            <person name="Shenoy N."/>
            <person name="Sisk P."/>
            <person name="Stolte C."/>
            <person name="Sykes S."/>
            <person name="Wortman J."/>
            <person name="Nusbaum C."/>
            <person name="Birren B."/>
        </authorList>
    </citation>
    <scope>NUCLEOTIDE SEQUENCE [LARGE SCALE GENOMIC DNA]</scope>
    <source>
        <strain evidence="2">ATCC 700633</strain>
    </source>
</reference>
<feature type="transmembrane region" description="Helical" evidence="1">
    <location>
        <begin position="20"/>
        <end position="39"/>
    </location>
</feature>
<evidence type="ECO:0000313" key="2">
    <source>
        <dbReference type="EMBL" id="EEW93000.1"/>
    </source>
</evidence>
<dbReference type="RefSeq" id="WP_006703264.1">
    <property type="nucleotide sequence ID" value="NZ_KI391971.1"/>
</dbReference>
<proteinExistence type="predicted"/>
<feature type="transmembrane region" description="Helical" evidence="1">
    <location>
        <begin position="51"/>
        <end position="70"/>
    </location>
</feature>
<evidence type="ECO:0000256" key="1">
    <source>
        <dbReference type="SAM" id="Phobius"/>
    </source>
</evidence>
<keyword evidence="1" id="KW-1133">Transmembrane helix</keyword>
<keyword evidence="3" id="KW-1185">Reference proteome</keyword>
<dbReference type="HOGENOM" id="CLU_2617034_0_0_9"/>